<evidence type="ECO:0000313" key="2">
    <source>
        <dbReference type="Proteomes" id="UP000182235"/>
    </source>
</evidence>
<name>A0A1J9P2T0_9EURO</name>
<comment type="caution">
    <text evidence="1">The sequence shown here is derived from an EMBL/GenBank/DDBJ whole genome shotgun (WGS) entry which is preliminary data.</text>
</comment>
<protein>
    <submittedName>
        <fullName evidence="1">Uncharacterized protein</fullName>
    </submittedName>
</protein>
<keyword evidence="2" id="KW-1185">Reference proteome</keyword>
<organism evidence="1 2">
    <name type="scientific">Emergomyces pasteurianus Ep9510</name>
    <dbReference type="NCBI Taxonomy" id="1447872"/>
    <lineage>
        <taxon>Eukaryota</taxon>
        <taxon>Fungi</taxon>
        <taxon>Dikarya</taxon>
        <taxon>Ascomycota</taxon>
        <taxon>Pezizomycotina</taxon>
        <taxon>Eurotiomycetes</taxon>
        <taxon>Eurotiomycetidae</taxon>
        <taxon>Onygenales</taxon>
        <taxon>Ajellomycetaceae</taxon>
        <taxon>Emergomyces</taxon>
    </lineage>
</organism>
<dbReference type="OrthoDB" id="4188745at2759"/>
<accession>A0A1J9P2T0</accession>
<dbReference type="Proteomes" id="UP000182235">
    <property type="component" value="Unassembled WGS sequence"/>
</dbReference>
<dbReference type="VEuPathDB" id="FungiDB:AJ78_08715"/>
<dbReference type="AlphaFoldDB" id="A0A1J9P2T0"/>
<proteinExistence type="predicted"/>
<sequence length="140" mass="16183">MNNDISFDSEYVDEKNNSRGSNFRELLFSELVRESDIDTGTELSEESMKSDSTGNMFINNDISELDHFIKNVTDNKYDAGPEETKITLLYTKSENKKLRVKSFIISHNPESLLDLLNHLLSMTIDDEIFAPEFEKLEDIY</sequence>
<evidence type="ECO:0000313" key="1">
    <source>
        <dbReference type="EMBL" id="OJD10154.1"/>
    </source>
</evidence>
<gene>
    <name evidence="1" type="ORF">AJ78_08715</name>
</gene>
<reference evidence="1 2" key="1">
    <citation type="submission" date="2015-07" db="EMBL/GenBank/DDBJ databases">
        <title>Emmonsia species relationships and genome sequence.</title>
        <authorList>
            <consortium name="The Broad Institute Genomics Platform"/>
            <person name="Cuomo C.A."/>
            <person name="Munoz J.F."/>
            <person name="Imamovic A."/>
            <person name="Priest M.E."/>
            <person name="Young S."/>
            <person name="Clay O.K."/>
            <person name="McEwen J.G."/>
        </authorList>
    </citation>
    <scope>NUCLEOTIDE SEQUENCE [LARGE SCALE GENOMIC DNA]</scope>
    <source>
        <strain evidence="1 2">UAMH 9510</strain>
    </source>
</reference>
<dbReference type="EMBL" id="LGRN01000918">
    <property type="protein sequence ID" value="OJD10154.1"/>
    <property type="molecule type" value="Genomic_DNA"/>
</dbReference>